<evidence type="ECO:0000313" key="2">
    <source>
        <dbReference type="EMBL" id="PRP84939.1"/>
    </source>
</evidence>
<dbReference type="EMBL" id="MDYQ01000054">
    <property type="protein sequence ID" value="PRP84939.1"/>
    <property type="molecule type" value="Genomic_DNA"/>
</dbReference>
<dbReference type="AlphaFoldDB" id="A0A2P6NLX5"/>
<keyword evidence="1" id="KW-0812">Transmembrane</keyword>
<dbReference type="InParanoid" id="A0A2P6NLX5"/>
<dbReference type="Gene3D" id="3.40.50.11350">
    <property type="match status" value="1"/>
</dbReference>
<organism evidence="2 3">
    <name type="scientific">Planoprotostelium fungivorum</name>
    <dbReference type="NCBI Taxonomy" id="1890364"/>
    <lineage>
        <taxon>Eukaryota</taxon>
        <taxon>Amoebozoa</taxon>
        <taxon>Evosea</taxon>
        <taxon>Variosea</taxon>
        <taxon>Cavosteliida</taxon>
        <taxon>Cavosteliaceae</taxon>
        <taxon>Planoprotostelium</taxon>
    </lineage>
</organism>
<evidence type="ECO:0000313" key="3">
    <source>
        <dbReference type="Proteomes" id="UP000241769"/>
    </source>
</evidence>
<name>A0A2P6NLX5_9EUKA</name>
<sequence>MHSELSSLASADRPARCILHHTIYGHSIDTNCHPRLERGKLLLVRRAGGVENPLTSALGVFGRDLLGVYPAVAIIQTIRSSSANETDLNEETARELFGREDDGNSPLSPWKIFIILRARRHFLNIRFIARGRERTVKRQHIYKRGQEQHSFAFRISSERQSQGVTLACQAIVAFSGFFSDLARTSRGCISYWGLHSLPPVGYDLVESKGESFAPHTSAEEWEWPYFAGINNQVIMTLGTAVVNPLPGREVVIPDYRFMPRNGLKEEHYMSPAEIFNRDSLRDAGYLLEEDTREIATVRSRLTLGEVDDLKSDLAIIAFDENEGLWRAAAQSFVVWNLILPWIQGGPYRHLVPKLEPSEIVEQCAFDSAPELKDAVTIHVRTWKATFNLFGKSAESQCPEQVTPVLGWFFGSCGWDADYLMDNIERVQRSVTQPVLIATDDSEHPMIVGLLEKLGGRGRILSMSDRCRDRIRQRWPDPKDHEWRMNVYPTIIDSVVLSSSDTLLGSFFSTFSQIAAVRSEAAGNRVFFLQNRLQRLFWPNRGQIILAAATLVFYATWYFGVISKVRGTTNRTWVRIQRAFFRPTFSLRDSYGPTQMV</sequence>
<keyword evidence="3" id="KW-1185">Reference proteome</keyword>
<comment type="caution">
    <text evidence="2">The sequence shown here is derived from an EMBL/GenBank/DDBJ whole genome shotgun (WGS) entry which is preliminary data.</text>
</comment>
<dbReference type="OrthoDB" id="4421178at2759"/>
<dbReference type="Proteomes" id="UP000241769">
    <property type="component" value="Unassembled WGS sequence"/>
</dbReference>
<keyword evidence="1" id="KW-0472">Membrane</keyword>
<reference evidence="2 3" key="1">
    <citation type="journal article" date="2018" name="Genome Biol. Evol.">
        <title>Multiple Roots of Fruiting Body Formation in Amoebozoa.</title>
        <authorList>
            <person name="Hillmann F."/>
            <person name="Forbes G."/>
            <person name="Novohradska S."/>
            <person name="Ferling I."/>
            <person name="Riege K."/>
            <person name="Groth M."/>
            <person name="Westermann M."/>
            <person name="Marz M."/>
            <person name="Spaller T."/>
            <person name="Winckler T."/>
            <person name="Schaap P."/>
            <person name="Glockner G."/>
        </authorList>
    </citation>
    <scope>NUCLEOTIDE SEQUENCE [LARGE SCALE GENOMIC DNA]</scope>
    <source>
        <strain evidence="2 3">Jena</strain>
    </source>
</reference>
<accession>A0A2P6NLX5</accession>
<protein>
    <submittedName>
        <fullName evidence="2">Uncharacterized protein</fullName>
    </submittedName>
</protein>
<feature type="transmembrane region" description="Helical" evidence="1">
    <location>
        <begin position="543"/>
        <end position="561"/>
    </location>
</feature>
<keyword evidence="1" id="KW-1133">Transmembrane helix</keyword>
<proteinExistence type="predicted"/>
<gene>
    <name evidence="2" type="ORF">PROFUN_07593</name>
</gene>
<evidence type="ECO:0000256" key="1">
    <source>
        <dbReference type="SAM" id="Phobius"/>
    </source>
</evidence>